<proteinExistence type="predicted"/>
<organism evidence="2 3">
    <name type="scientific">Thalassiosira oceanica</name>
    <name type="common">Marine diatom</name>
    <dbReference type="NCBI Taxonomy" id="159749"/>
    <lineage>
        <taxon>Eukaryota</taxon>
        <taxon>Sar</taxon>
        <taxon>Stramenopiles</taxon>
        <taxon>Ochrophyta</taxon>
        <taxon>Bacillariophyta</taxon>
        <taxon>Coscinodiscophyceae</taxon>
        <taxon>Thalassiosirophycidae</taxon>
        <taxon>Thalassiosirales</taxon>
        <taxon>Thalassiosiraceae</taxon>
        <taxon>Thalassiosira</taxon>
    </lineage>
</organism>
<feature type="non-terminal residue" evidence="2">
    <location>
        <position position="1"/>
    </location>
</feature>
<sequence>EPAEAEEPAGTGPMVEPASGRGTRRGAGGRHRGRYDVRSPTTMGQWEWLLEEKLRPPAGRRFQQFQDQKVCSLVGLESRDLEPALERHCIDADEAELTGGIERHRSGQSGVGGGRIRKYTAAGGAPVVCGVEAQEILNTWVLYTQRSSNNLLPILGRDA</sequence>
<dbReference type="AlphaFoldDB" id="K0SQB5"/>
<feature type="region of interest" description="Disordered" evidence="1">
    <location>
        <begin position="1"/>
        <end position="38"/>
    </location>
</feature>
<evidence type="ECO:0000256" key="1">
    <source>
        <dbReference type="SAM" id="MobiDB-lite"/>
    </source>
</evidence>
<comment type="caution">
    <text evidence="2">The sequence shown here is derived from an EMBL/GenBank/DDBJ whole genome shotgun (WGS) entry which is preliminary data.</text>
</comment>
<dbReference type="EMBL" id="AGNL01011236">
    <property type="protein sequence ID" value="EJK68508.1"/>
    <property type="molecule type" value="Genomic_DNA"/>
</dbReference>
<dbReference type="Proteomes" id="UP000266841">
    <property type="component" value="Unassembled WGS sequence"/>
</dbReference>
<evidence type="ECO:0000313" key="2">
    <source>
        <dbReference type="EMBL" id="EJK68508.1"/>
    </source>
</evidence>
<feature type="compositionally biased region" description="Basic residues" evidence="1">
    <location>
        <begin position="22"/>
        <end position="33"/>
    </location>
</feature>
<reference evidence="2 3" key="1">
    <citation type="journal article" date="2012" name="Genome Biol.">
        <title>Genome and low-iron response of an oceanic diatom adapted to chronic iron limitation.</title>
        <authorList>
            <person name="Lommer M."/>
            <person name="Specht M."/>
            <person name="Roy A.S."/>
            <person name="Kraemer L."/>
            <person name="Andreson R."/>
            <person name="Gutowska M.A."/>
            <person name="Wolf J."/>
            <person name="Bergner S.V."/>
            <person name="Schilhabel M.B."/>
            <person name="Klostermeier U.C."/>
            <person name="Beiko R.G."/>
            <person name="Rosenstiel P."/>
            <person name="Hippler M."/>
            <person name="Laroche J."/>
        </authorList>
    </citation>
    <scope>NUCLEOTIDE SEQUENCE [LARGE SCALE GENOMIC DNA]</scope>
    <source>
        <strain evidence="2 3">CCMP1005</strain>
    </source>
</reference>
<accession>K0SQB5</accession>
<protein>
    <submittedName>
        <fullName evidence="2">Uncharacterized protein</fullName>
    </submittedName>
</protein>
<evidence type="ECO:0000313" key="3">
    <source>
        <dbReference type="Proteomes" id="UP000266841"/>
    </source>
</evidence>
<name>K0SQB5_THAOC</name>
<keyword evidence="3" id="KW-1185">Reference proteome</keyword>
<gene>
    <name evidence="2" type="ORF">THAOC_10301</name>
</gene>